<dbReference type="EMBL" id="FOYD01000002">
    <property type="protein sequence ID" value="SFQ67973.1"/>
    <property type="molecule type" value="Genomic_DNA"/>
</dbReference>
<accession>A0A1I6AH81</accession>
<dbReference type="InterPro" id="IPR016084">
    <property type="entry name" value="Haem_Oase-like_multi-hlx"/>
</dbReference>
<dbReference type="STRING" id="1002526.SAMN05216578_10280"/>
<dbReference type="RefSeq" id="WP_090537054.1">
    <property type="nucleotide sequence ID" value="NZ_FOYD01000002.1"/>
</dbReference>
<dbReference type="OrthoDB" id="6635957at2"/>
<dbReference type="SMART" id="SM01236">
    <property type="entry name" value="Haem_oxygenase_2"/>
    <property type="match status" value="1"/>
</dbReference>
<organism evidence="1 2">
    <name type="scientific">Halopseudomonas formosensis</name>
    <dbReference type="NCBI Taxonomy" id="1002526"/>
    <lineage>
        <taxon>Bacteria</taxon>
        <taxon>Pseudomonadati</taxon>
        <taxon>Pseudomonadota</taxon>
        <taxon>Gammaproteobacteria</taxon>
        <taxon>Pseudomonadales</taxon>
        <taxon>Pseudomonadaceae</taxon>
        <taxon>Halopseudomonas</taxon>
    </lineage>
</organism>
<evidence type="ECO:0000313" key="1">
    <source>
        <dbReference type="EMBL" id="SFQ67973.1"/>
    </source>
</evidence>
<protein>
    <submittedName>
        <fullName evidence="1">Iron-containing redox enzyme</fullName>
    </submittedName>
</protein>
<dbReference type="Proteomes" id="UP000242815">
    <property type="component" value="Unassembled WGS sequence"/>
</dbReference>
<evidence type="ECO:0000313" key="2">
    <source>
        <dbReference type="Proteomes" id="UP000242815"/>
    </source>
</evidence>
<reference evidence="1 2" key="1">
    <citation type="submission" date="2016-10" db="EMBL/GenBank/DDBJ databases">
        <authorList>
            <person name="de Groot N.N."/>
        </authorList>
    </citation>
    <scope>NUCLEOTIDE SEQUENCE [LARGE SCALE GENOMIC DNA]</scope>
    <source>
        <strain evidence="1 2">JCM 18415</strain>
    </source>
</reference>
<proteinExistence type="predicted"/>
<name>A0A1I6AH81_9GAMM</name>
<sequence>MQTLTQYQADKTDIRALYQSLLHAPTHHLSEARHFLRSQLQLTAPHLADLPESPARLEAHILMNNARTARAYREYIKARRQGQPRRFFTNRAHALYFLRNVAPTKLVDGAWLYGVLQQWHDPRMHDLVRTYLEELGDGEPDQNHVLIYRDLIARKDIQDLESLPDDRFLQGTLQLALGQLAGEFLPEIIGFNLGYEQLPLHLLISTYELTELGIDAHYFRLHITIDNASTGHARRAARAVLDNLPSEGQQAFWRRVRQGYQLNELGASSTSVITEFNLDRELCRVLEDKARVARHMHSDFCRIDGRTINEWLDSSGQIAALLDALQQKGWIKRHQDPANSRFWRLIQSNRAPMFGVFSDYELQLLHDWIAGEWLEEQQLRITGRRGSPSQQDPLVEASHRNEEVALQKTLATLPEEERTRHLIELMAPARHFTPQGLAATRLFSRRLS</sequence>
<dbReference type="Gene3D" id="1.20.910.10">
    <property type="entry name" value="Heme oxygenase-like"/>
    <property type="match status" value="1"/>
</dbReference>
<gene>
    <name evidence="1" type="ORF">SAMN05216578_10280</name>
</gene>
<dbReference type="AlphaFoldDB" id="A0A1I6AH81"/>
<dbReference type="Pfam" id="PF14518">
    <property type="entry name" value="Haem_oxygenas_2"/>
    <property type="match status" value="1"/>
</dbReference>